<gene>
    <name evidence="1" type="ORF">Aco03nite_003300</name>
</gene>
<dbReference type="EMBL" id="BOMG01000006">
    <property type="protein sequence ID" value="GID51926.1"/>
    <property type="molecule type" value="Genomic_DNA"/>
</dbReference>
<dbReference type="Proteomes" id="UP000612282">
    <property type="component" value="Unassembled WGS sequence"/>
</dbReference>
<organism evidence="1 2">
    <name type="scientific">Actinoplanes couchii</name>
    <dbReference type="NCBI Taxonomy" id="403638"/>
    <lineage>
        <taxon>Bacteria</taxon>
        <taxon>Bacillati</taxon>
        <taxon>Actinomycetota</taxon>
        <taxon>Actinomycetes</taxon>
        <taxon>Micromonosporales</taxon>
        <taxon>Micromonosporaceae</taxon>
        <taxon>Actinoplanes</taxon>
    </lineage>
</organism>
<evidence type="ECO:0008006" key="3">
    <source>
        <dbReference type="Google" id="ProtNLM"/>
    </source>
</evidence>
<protein>
    <recommendedName>
        <fullName evidence="3">HEAT repeat domain-containing protein</fullName>
    </recommendedName>
</protein>
<keyword evidence="2" id="KW-1185">Reference proteome</keyword>
<name>A0ABQ3X0E5_9ACTN</name>
<evidence type="ECO:0000313" key="2">
    <source>
        <dbReference type="Proteomes" id="UP000612282"/>
    </source>
</evidence>
<proteinExistence type="predicted"/>
<comment type="caution">
    <text evidence="1">The sequence shown here is derived from an EMBL/GenBank/DDBJ whole genome shotgun (WGS) entry which is preliminary data.</text>
</comment>
<accession>A0ABQ3X0E5</accession>
<sequence length="279" mass="30541">MARTRLDRDDGGVRLWLDEPWDTWAKRDDRIAREAERHAVPEPRRPLAGEPDGTLLSIVGSAHGERQREALRELNRRGPQPGLLPLAERIPFDVTKELFDLDTPLTDALRALGAGALPVLRPWAATPGHPMCGAARGLLADHGDESDVPQILAAWARLDEDPGGRCGYDRLAAGLARIGGDRVRDFAVPRLQRLWTSPHSHERTAYLKALLALDPGAGAAMAFEGLFDCEPGVRLLAIEHASPADRRPALTMISEDPLEDDEVRAAARLRLQSETAGEN</sequence>
<evidence type="ECO:0000313" key="1">
    <source>
        <dbReference type="EMBL" id="GID51926.1"/>
    </source>
</evidence>
<reference evidence="1 2" key="1">
    <citation type="submission" date="2021-01" db="EMBL/GenBank/DDBJ databases">
        <title>Whole genome shotgun sequence of Actinoplanes couchii NBRC 106145.</title>
        <authorList>
            <person name="Komaki H."/>
            <person name="Tamura T."/>
        </authorList>
    </citation>
    <scope>NUCLEOTIDE SEQUENCE [LARGE SCALE GENOMIC DNA]</scope>
    <source>
        <strain evidence="1 2">NBRC 106145</strain>
    </source>
</reference>